<dbReference type="STRING" id="563176.SAMN04488090_3086"/>
<dbReference type="SUPFAM" id="SSF56059">
    <property type="entry name" value="Glutathione synthetase ATP-binding domain-like"/>
    <property type="match status" value="1"/>
</dbReference>
<dbReference type="EMBL" id="FNGS01000005">
    <property type="protein sequence ID" value="SDM27796.1"/>
    <property type="molecule type" value="Genomic_DNA"/>
</dbReference>
<name>A0A1G9RX47_9BACT</name>
<feature type="compositionally biased region" description="Low complexity" evidence="2">
    <location>
        <begin position="335"/>
        <end position="348"/>
    </location>
</feature>
<dbReference type="AlphaFoldDB" id="A0A1G9RX47"/>
<dbReference type="PANTHER" id="PTHR21621:SF0">
    <property type="entry name" value="BETA-CITRYLGLUTAMATE SYNTHASE B-RELATED"/>
    <property type="match status" value="1"/>
</dbReference>
<dbReference type="InterPro" id="IPR011761">
    <property type="entry name" value="ATP-grasp"/>
</dbReference>
<evidence type="ECO:0000256" key="1">
    <source>
        <dbReference type="PROSITE-ProRule" id="PRU00409"/>
    </source>
</evidence>
<accession>A0A1G9RX47</accession>
<evidence type="ECO:0000313" key="5">
    <source>
        <dbReference type="Proteomes" id="UP000198901"/>
    </source>
</evidence>
<organism evidence="4 5">
    <name type="scientific">Siphonobacter aquaeclarae</name>
    <dbReference type="NCBI Taxonomy" id="563176"/>
    <lineage>
        <taxon>Bacteria</taxon>
        <taxon>Pseudomonadati</taxon>
        <taxon>Bacteroidota</taxon>
        <taxon>Cytophagia</taxon>
        <taxon>Cytophagales</taxon>
        <taxon>Cytophagaceae</taxon>
        <taxon>Siphonobacter</taxon>
    </lineage>
</organism>
<dbReference type="PROSITE" id="PS50975">
    <property type="entry name" value="ATP_GRASP"/>
    <property type="match status" value="1"/>
</dbReference>
<dbReference type="GO" id="GO:0046872">
    <property type="term" value="F:metal ion binding"/>
    <property type="evidence" value="ECO:0007669"/>
    <property type="project" value="InterPro"/>
</dbReference>
<dbReference type="RefSeq" id="WP_093203996.1">
    <property type="nucleotide sequence ID" value="NZ_FNGS01000005.1"/>
</dbReference>
<dbReference type="Proteomes" id="UP000198901">
    <property type="component" value="Unassembled WGS sequence"/>
</dbReference>
<feature type="region of interest" description="Disordered" evidence="2">
    <location>
        <begin position="330"/>
        <end position="360"/>
    </location>
</feature>
<evidence type="ECO:0000256" key="2">
    <source>
        <dbReference type="SAM" id="MobiDB-lite"/>
    </source>
</evidence>
<dbReference type="GO" id="GO:0018169">
    <property type="term" value="F:ribosomal S6-glutamic acid ligase activity"/>
    <property type="evidence" value="ECO:0007669"/>
    <property type="project" value="TreeGrafter"/>
</dbReference>
<keyword evidence="1" id="KW-0547">Nucleotide-binding</keyword>
<keyword evidence="1" id="KW-0067">ATP-binding</keyword>
<reference evidence="4 5" key="1">
    <citation type="submission" date="2016-10" db="EMBL/GenBank/DDBJ databases">
        <authorList>
            <person name="de Groot N.N."/>
        </authorList>
    </citation>
    <scope>NUCLEOTIDE SEQUENCE [LARGE SCALE GENOMIC DNA]</scope>
    <source>
        <strain evidence="4 5">DSM 21668</strain>
    </source>
</reference>
<proteinExistence type="predicted"/>
<protein>
    <recommendedName>
        <fullName evidence="3">ATP-grasp domain-containing protein</fullName>
    </recommendedName>
</protein>
<dbReference type="Gene3D" id="3.30.1490.20">
    <property type="entry name" value="ATP-grasp fold, A domain"/>
    <property type="match status" value="1"/>
</dbReference>
<dbReference type="OrthoDB" id="108548at2"/>
<keyword evidence="5" id="KW-1185">Reference proteome</keyword>
<dbReference type="PANTHER" id="PTHR21621">
    <property type="entry name" value="RIBOSOMAL PROTEIN S6 MODIFICATION PROTEIN"/>
    <property type="match status" value="1"/>
</dbReference>
<dbReference type="GO" id="GO:0009432">
    <property type="term" value="P:SOS response"/>
    <property type="evidence" value="ECO:0007669"/>
    <property type="project" value="TreeGrafter"/>
</dbReference>
<dbReference type="InterPro" id="IPR013815">
    <property type="entry name" value="ATP_grasp_subdomain_1"/>
</dbReference>
<sequence length="360" mass="40217">MKKIGILHGMENTFPAAFVERVNQLAPDGIVAEPVSLAKVVQGEPSDYAVVIDRISQDVPFYRAWLKNAALTGTAVINNPFWWSADEKFFNNCLATKVGVPVPNTVLLPSKERPDDTRETSFRNLAMMPWDEIFEYIGFPAFMKPHSGGGWKNVYKVDNADELFQAYNETGQLVMLLQEAIDFESYYRCYCIGGEHVRIMPYEPRNPHHLRYEANFPHNPELLKTMEDYVLRLNKALGYDFNTVEFAVRNGVPIAIDFCNPAPDADIHSVGKENFEWVVDTAALFAIEKAKNHVEGKMNLTWGQFTRVGAMNLPLENLSVGTVVSKKEVAEPVKKAAPAKKAAAPKAEAAPKKPAGKAKK</sequence>
<dbReference type="GO" id="GO:0005524">
    <property type="term" value="F:ATP binding"/>
    <property type="evidence" value="ECO:0007669"/>
    <property type="project" value="UniProtKB-UniRule"/>
</dbReference>
<dbReference type="GO" id="GO:0005737">
    <property type="term" value="C:cytoplasm"/>
    <property type="evidence" value="ECO:0007669"/>
    <property type="project" value="TreeGrafter"/>
</dbReference>
<evidence type="ECO:0000313" key="4">
    <source>
        <dbReference type="EMBL" id="SDM27796.1"/>
    </source>
</evidence>
<feature type="domain" description="ATP-grasp" evidence="3">
    <location>
        <begin position="92"/>
        <end position="288"/>
    </location>
</feature>
<gene>
    <name evidence="4" type="ORF">SAMN04488090_3086</name>
</gene>
<evidence type="ECO:0000259" key="3">
    <source>
        <dbReference type="PROSITE" id="PS50975"/>
    </source>
</evidence>